<gene>
    <name evidence="1" type="ORF">WDU96_00955</name>
</gene>
<comment type="caution">
    <text evidence="1">The sequence shown here is derived from an EMBL/GenBank/DDBJ whole genome shotgun (WGS) entry which is preliminary data.</text>
</comment>
<keyword evidence="2" id="KW-1185">Reference proteome</keyword>
<dbReference type="EMBL" id="JBBDGL010000001">
    <property type="protein sequence ID" value="MEJ1154167.1"/>
    <property type="molecule type" value="Genomic_DNA"/>
</dbReference>
<evidence type="ECO:0000313" key="2">
    <source>
        <dbReference type="Proteomes" id="UP001368654"/>
    </source>
</evidence>
<sequence>MNAPVRFVVDGEAFDVVKDGDSIHHTWVSGPNANYGFSVGGSGAASFTDEDIRSEIRAFLAEIDPRTGYLID</sequence>
<name>A0ABU8LQS7_9MICO</name>
<reference evidence="1 2" key="1">
    <citation type="submission" date="2024-02" db="EMBL/GenBank/DDBJ databases">
        <authorList>
            <person name="Saticioglu I.B."/>
        </authorList>
    </citation>
    <scope>NUCLEOTIDE SEQUENCE [LARGE SCALE GENOMIC DNA]</scope>
    <source>
        <strain evidence="1 2">Mu-86</strain>
    </source>
</reference>
<dbReference type="Proteomes" id="UP001368654">
    <property type="component" value="Unassembled WGS sequence"/>
</dbReference>
<protein>
    <submittedName>
        <fullName evidence="1">Uncharacterized protein</fullName>
    </submittedName>
</protein>
<dbReference type="RefSeq" id="WP_337336614.1">
    <property type="nucleotide sequence ID" value="NZ_JBBDGL010000001.1"/>
</dbReference>
<organism evidence="1 2">
    <name type="scientific">Microbacterium marmarense</name>
    <dbReference type="NCBI Taxonomy" id="3122051"/>
    <lineage>
        <taxon>Bacteria</taxon>
        <taxon>Bacillati</taxon>
        <taxon>Actinomycetota</taxon>
        <taxon>Actinomycetes</taxon>
        <taxon>Micrococcales</taxon>
        <taxon>Microbacteriaceae</taxon>
        <taxon>Microbacterium</taxon>
    </lineage>
</organism>
<accession>A0ABU8LQS7</accession>
<evidence type="ECO:0000313" key="1">
    <source>
        <dbReference type="EMBL" id="MEJ1154167.1"/>
    </source>
</evidence>
<proteinExistence type="predicted"/>